<dbReference type="EMBL" id="JACGWK010000001">
    <property type="protein sequence ID" value="KAL0380438.1"/>
    <property type="molecule type" value="Genomic_DNA"/>
</dbReference>
<keyword evidence="1" id="KW-0547">Nucleotide-binding</keyword>
<organism evidence="4">
    <name type="scientific">Sesamum angustifolium</name>
    <dbReference type="NCBI Taxonomy" id="2727405"/>
    <lineage>
        <taxon>Eukaryota</taxon>
        <taxon>Viridiplantae</taxon>
        <taxon>Streptophyta</taxon>
        <taxon>Embryophyta</taxon>
        <taxon>Tracheophyta</taxon>
        <taxon>Spermatophyta</taxon>
        <taxon>Magnoliopsida</taxon>
        <taxon>eudicotyledons</taxon>
        <taxon>Gunneridae</taxon>
        <taxon>Pentapetalae</taxon>
        <taxon>asterids</taxon>
        <taxon>lamiids</taxon>
        <taxon>Lamiales</taxon>
        <taxon>Pedaliaceae</taxon>
        <taxon>Sesamum</taxon>
    </lineage>
</organism>
<dbReference type="PANTHER" id="PTHR45639:SF4">
    <property type="entry name" value="HSC70CB, ISOFORM G"/>
    <property type="match status" value="1"/>
</dbReference>
<keyword evidence="2" id="KW-0067">ATP-binding</keyword>
<feature type="compositionally biased region" description="Low complexity" evidence="3">
    <location>
        <begin position="164"/>
        <end position="176"/>
    </location>
</feature>
<dbReference type="InterPro" id="IPR029048">
    <property type="entry name" value="HSP70_C_sf"/>
</dbReference>
<accession>A0AAW2RKR7</accession>
<dbReference type="SUPFAM" id="SSF100934">
    <property type="entry name" value="Heat shock protein 70kD (HSP70), C-terminal subdomain"/>
    <property type="match status" value="2"/>
</dbReference>
<reference evidence="4" key="1">
    <citation type="submission" date="2020-06" db="EMBL/GenBank/DDBJ databases">
        <authorList>
            <person name="Li T."/>
            <person name="Hu X."/>
            <person name="Zhang T."/>
            <person name="Song X."/>
            <person name="Zhang H."/>
            <person name="Dai N."/>
            <person name="Sheng W."/>
            <person name="Hou X."/>
            <person name="Wei L."/>
        </authorList>
    </citation>
    <scope>NUCLEOTIDE SEQUENCE</scope>
    <source>
        <strain evidence="4">G01</strain>
        <tissue evidence="4">Leaf</tissue>
    </source>
</reference>
<sequence length="225" mass="26180">MCDQPSWFLQLHDKYHEFVKESEREQFIARLQEVEDWLYEDGEDETKGVYIAKLEELKKQGDPIEERYKEHSERGSVIDQLIYCINSYREAAMSNDPKFDHIDLAEKQKVLNECVEAEAWLREKKHQDSPKHETPVLLSADVRKKAEAVDRFCRPIMMKPKPAKPATPESPSAASSQGGTHNLKGLRMCTLALAKMPMQVIVQGLETKYHQLLQSLWRRTNRRVV</sequence>
<dbReference type="Gene3D" id="1.20.1270.10">
    <property type="match status" value="1"/>
</dbReference>
<reference evidence="4" key="2">
    <citation type="journal article" date="2024" name="Plant">
        <title>Genomic evolution and insights into agronomic trait innovations of Sesamum species.</title>
        <authorList>
            <person name="Miao H."/>
            <person name="Wang L."/>
            <person name="Qu L."/>
            <person name="Liu H."/>
            <person name="Sun Y."/>
            <person name="Le M."/>
            <person name="Wang Q."/>
            <person name="Wei S."/>
            <person name="Zheng Y."/>
            <person name="Lin W."/>
            <person name="Duan Y."/>
            <person name="Cao H."/>
            <person name="Xiong S."/>
            <person name="Wang X."/>
            <person name="Wei L."/>
            <person name="Li C."/>
            <person name="Ma Q."/>
            <person name="Ju M."/>
            <person name="Zhao R."/>
            <person name="Li G."/>
            <person name="Mu C."/>
            <person name="Tian Q."/>
            <person name="Mei H."/>
            <person name="Zhang T."/>
            <person name="Gao T."/>
            <person name="Zhang H."/>
        </authorList>
    </citation>
    <scope>NUCLEOTIDE SEQUENCE</scope>
    <source>
        <strain evidence="4">G01</strain>
    </source>
</reference>
<dbReference type="InterPro" id="IPR013126">
    <property type="entry name" value="Hsp_70_fam"/>
</dbReference>
<name>A0AAW2RKR7_9LAMI</name>
<dbReference type="GO" id="GO:0140662">
    <property type="term" value="F:ATP-dependent protein folding chaperone"/>
    <property type="evidence" value="ECO:0007669"/>
    <property type="project" value="InterPro"/>
</dbReference>
<dbReference type="PANTHER" id="PTHR45639">
    <property type="entry name" value="HSC70CB, ISOFORM G-RELATED"/>
    <property type="match status" value="1"/>
</dbReference>
<keyword evidence="4" id="KW-0346">Stress response</keyword>
<comment type="caution">
    <text evidence="4">The sequence shown here is derived from an EMBL/GenBank/DDBJ whole genome shotgun (WGS) entry which is preliminary data.</text>
</comment>
<gene>
    <name evidence="4" type="ORF">Sangu_0108100</name>
</gene>
<evidence type="ECO:0000256" key="2">
    <source>
        <dbReference type="ARBA" id="ARBA00022840"/>
    </source>
</evidence>
<dbReference type="FunFam" id="1.20.1270.10:FF:000002">
    <property type="entry name" value="Heat shock 70 kDa protein 4"/>
    <property type="match status" value="1"/>
</dbReference>
<evidence type="ECO:0000313" key="4">
    <source>
        <dbReference type="EMBL" id="KAL0380438.1"/>
    </source>
</evidence>
<proteinExistence type="predicted"/>
<protein>
    <submittedName>
        <fullName evidence="4">Heat shock protein 15</fullName>
    </submittedName>
</protein>
<dbReference type="GO" id="GO:0005829">
    <property type="term" value="C:cytosol"/>
    <property type="evidence" value="ECO:0007669"/>
    <property type="project" value="TreeGrafter"/>
</dbReference>
<dbReference type="AlphaFoldDB" id="A0AAW2RKR7"/>
<evidence type="ECO:0000256" key="1">
    <source>
        <dbReference type="ARBA" id="ARBA00022741"/>
    </source>
</evidence>
<dbReference type="GO" id="GO:0005524">
    <property type="term" value="F:ATP binding"/>
    <property type="evidence" value="ECO:0007669"/>
    <property type="project" value="UniProtKB-KW"/>
</dbReference>
<feature type="region of interest" description="Disordered" evidence="3">
    <location>
        <begin position="158"/>
        <end position="181"/>
    </location>
</feature>
<dbReference type="GO" id="GO:0005634">
    <property type="term" value="C:nucleus"/>
    <property type="evidence" value="ECO:0007669"/>
    <property type="project" value="TreeGrafter"/>
</dbReference>
<evidence type="ECO:0000256" key="3">
    <source>
        <dbReference type="SAM" id="MobiDB-lite"/>
    </source>
</evidence>